<evidence type="ECO:0000313" key="9">
    <source>
        <dbReference type="Proteomes" id="UP000441609"/>
    </source>
</evidence>
<dbReference type="InterPro" id="IPR011990">
    <property type="entry name" value="TPR-like_helical_dom_sf"/>
</dbReference>
<organism evidence="2 10">
    <name type="scientific">Parabacteroides distasonis</name>
    <dbReference type="NCBI Taxonomy" id="823"/>
    <lineage>
        <taxon>Bacteria</taxon>
        <taxon>Pseudomonadati</taxon>
        <taxon>Bacteroidota</taxon>
        <taxon>Bacteroidia</taxon>
        <taxon>Bacteroidales</taxon>
        <taxon>Tannerellaceae</taxon>
        <taxon>Parabacteroides</taxon>
    </lineage>
</organism>
<dbReference type="PROSITE" id="PS51257">
    <property type="entry name" value="PROKAR_LIPOPROTEIN"/>
    <property type="match status" value="1"/>
</dbReference>
<reference evidence="5 7" key="2">
    <citation type="submission" date="2018-08" db="EMBL/GenBank/DDBJ databases">
        <title>A genome reference for cultivated species of the human gut microbiota.</title>
        <authorList>
            <person name="Zou Y."/>
            <person name="Xue W."/>
            <person name="Luo G."/>
        </authorList>
    </citation>
    <scope>NUCLEOTIDE SEQUENCE [LARGE SCALE GENOMIC DNA]</scope>
    <source>
        <strain evidence="5 7">AM30-4</strain>
    </source>
</reference>
<evidence type="ECO:0000313" key="1">
    <source>
        <dbReference type="EMBL" id="CUO24672.1"/>
    </source>
</evidence>
<accession>A0A174DGD4</accession>
<dbReference type="Proteomes" id="UP000432516">
    <property type="component" value="Unassembled WGS sequence"/>
</dbReference>
<reference evidence="8 9" key="3">
    <citation type="journal article" date="2019" name="Nat. Med.">
        <title>A library of human gut bacterial isolates paired with longitudinal multiomics data enables mechanistic microbiome research.</title>
        <authorList>
            <person name="Poyet M."/>
            <person name="Groussin M."/>
            <person name="Gibbons S.M."/>
            <person name="Avila-Pacheco J."/>
            <person name="Jiang X."/>
            <person name="Kearney S.M."/>
            <person name="Perrotta A.R."/>
            <person name="Berdy B."/>
            <person name="Zhao S."/>
            <person name="Lieberman T.D."/>
            <person name="Swanson P.K."/>
            <person name="Smith M."/>
            <person name="Roesemann S."/>
            <person name="Alexander J.E."/>
            <person name="Rich S.A."/>
            <person name="Livny J."/>
            <person name="Vlamakis H."/>
            <person name="Clish C."/>
            <person name="Bullock K."/>
            <person name="Deik A."/>
            <person name="Scott J."/>
            <person name="Pierce K.A."/>
            <person name="Xavier R.J."/>
            <person name="Alm E.J."/>
        </authorList>
    </citation>
    <scope>NUCLEOTIDE SEQUENCE [LARGE SCALE GENOMIC DNA]</scope>
    <source>
        <strain evidence="3 8">BIOML-A2</strain>
        <strain evidence="4 9">BIOML-A20</strain>
        <strain evidence="2 10">BIOML-A9</strain>
    </source>
</reference>
<dbReference type="InterPro" id="IPR041662">
    <property type="entry name" value="SusD-like_2"/>
</dbReference>
<name>A0A174DGD4_PARDI</name>
<dbReference type="Proteomes" id="UP000095455">
    <property type="component" value="Unassembled WGS sequence"/>
</dbReference>
<dbReference type="InterPro" id="IPR024302">
    <property type="entry name" value="SusD-like"/>
</dbReference>
<dbReference type="Proteomes" id="UP000284660">
    <property type="component" value="Unassembled WGS sequence"/>
</dbReference>
<dbReference type="Proteomes" id="UP000461276">
    <property type="component" value="Unassembled WGS sequence"/>
</dbReference>
<dbReference type="Pfam" id="PF12771">
    <property type="entry name" value="SusD-like_2"/>
    <property type="match status" value="1"/>
</dbReference>
<dbReference type="EMBL" id="CYYK01000006">
    <property type="protein sequence ID" value="CUO24672.1"/>
    <property type="molecule type" value="Genomic_DNA"/>
</dbReference>
<comment type="caution">
    <text evidence="2">The sequence shown here is derived from an EMBL/GenBank/DDBJ whole genome shotgun (WGS) entry which is preliminary data.</text>
</comment>
<evidence type="ECO:0000313" key="6">
    <source>
        <dbReference type="Proteomes" id="UP000095455"/>
    </source>
</evidence>
<evidence type="ECO:0000313" key="8">
    <source>
        <dbReference type="Proteomes" id="UP000432516"/>
    </source>
</evidence>
<evidence type="ECO:0000313" key="2">
    <source>
        <dbReference type="EMBL" id="MRY95541.1"/>
    </source>
</evidence>
<protein>
    <submittedName>
        <fullName evidence="2">SusD/RagB family nutrient-binding outer membrane lipoprotein</fullName>
    </submittedName>
    <submittedName>
        <fullName evidence="1">Susd and RagB outer membrane lipoprotein</fullName>
    </submittedName>
</protein>
<dbReference type="RefSeq" id="WP_008779507.1">
    <property type="nucleotide sequence ID" value="NZ_BQOC01000001.1"/>
</dbReference>
<dbReference type="Gene3D" id="1.25.40.390">
    <property type="match status" value="2"/>
</dbReference>
<dbReference type="EMBL" id="QSJN01000008">
    <property type="protein sequence ID" value="RHD73559.1"/>
    <property type="molecule type" value="Genomic_DNA"/>
</dbReference>
<reference evidence="1 6" key="1">
    <citation type="submission" date="2015-09" db="EMBL/GenBank/DDBJ databases">
        <authorList>
            <consortium name="Pathogen Informatics"/>
        </authorList>
    </citation>
    <scope>NUCLEOTIDE SEQUENCE [LARGE SCALE GENOMIC DNA]</scope>
    <source>
        <strain evidence="1 6">2789STDY5608822</strain>
    </source>
</reference>
<dbReference type="EMBL" id="WKMO01000009">
    <property type="protein sequence ID" value="MSB73941.1"/>
    <property type="molecule type" value="Genomic_DNA"/>
</dbReference>
<dbReference type="EMBL" id="WKNE01000017">
    <property type="protein sequence ID" value="MRZ56502.1"/>
    <property type="molecule type" value="Genomic_DNA"/>
</dbReference>
<evidence type="ECO:0000313" key="7">
    <source>
        <dbReference type="Proteomes" id="UP000284660"/>
    </source>
</evidence>
<evidence type="ECO:0000313" key="3">
    <source>
        <dbReference type="EMBL" id="MRZ56502.1"/>
    </source>
</evidence>
<dbReference type="OMA" id="IDPRAYK"/>
<dbReference type="Proteomes" id="UP000441609">
    <property type="component" value="Unassembled WGS sequence"/>
</dbReference>
<evidence type="ECO:0000313" key="5">
    <source>
        <dbReference type="EMBL" id="RHD73559.1"/>
    </source>
</evidence>
<proteinExistence type="predicted"/>
<dbReference type="SUPFAM" id="SSF48452">
    <property type="entry name" value="TPR-like"/>
    <property type="match status" value="1"/>
</dbReference>
<dbReference type="AlphaFoldDB" id="A0A174DGD4"/>
<dbReference type="OrthoDB" id="1109828at2"/>
<dbReference type="Pfam" id="PF12741">
    <property type="entry name" value="SusD-like"/>
    <property type="match status" value="1"/>
</dbReference>
<evidence type="ECO:0000313" key="10">
    <source>
        <dbReference type="Proteomes" id="UP000461276"/>
    </source>
</evidence>
<evidence type="ECO:0000313" key="4">
    <source>
        <dbReference type="EMBL" id="MSB73941.1"/>
    </source>
</evidence>
<keyword evidence="2" id="KW-0449">Lipoprotein</keyword>
<sequence length="651" mass="73506">MKTKNIIILGALAVASLTTVTSCNDFEDINKDPNKADLEQVEPEWFLNGSIGDAQMNPEIAERIFILYWKRAARFDRGSGFAIGTDNDDYNRLYLTSNSYGVGWLNKANQAIEVGEEKIKLDVDNAYPYYRNIPNMARIWRAYLNSELSDNFGPIPALSAFTGVPGEYNKVEDIYTYILKELKEAVASLDESIDMSAMSKYDPFFGGDIKKWKKYGNSLRMRLAMRLTAVNPSLAQAEFEDAAKGEFIASMDDIAQVAEKDGWDPYTGVMTRTWNNQAMSTTFNNLVVGLGGVEFPVPDELKSNLKDPYTYLGQNVSLHFPTTTNDPCAGYFFDGIPQYIDPRAPQLYSIPGYDDGVVYPSYIGAASEVKDEITLIAGDYTDVLTGQKVSAPEVKLPMKYSWTTVVAGNWNDKAGLVGDYTSYNYNFPSLADKFRHSTNKRVWFGPWESYFLLAEAAVYGWNVPGSAKDNYEKGIAASFEYNGVSDKLLEYLQSKAYNRVGTSVAFDHTVEAKAYTINYYDAYTKQNKTTTYEYPKNTIYKNGQYNNDALTKIITQKFIAQNPWLPLEVWSDHRRLGLPFFENQAVEAAYNPTNQVLLTPATCKECKVEFYPKRLRYPAVLQTNNLEGYNQALERLGGPNMTTTSLWWNMK</sequence>
<gene>
    <name evidence="5" type="ORF">DW782_14275</name>
    <name evidence="1" type="ORF">ERS852380_01858</name>
    <name evidence="2" type="ORF">GKD67_20360</name>
    <name evidence="3" type="ORF">GKD68_17510</name>
    <name evidence="4" type="ORF">GKD70_11750</name>
</gene>
<dbReference type="EMBL" id="WKMY01000020">
    <property type="protein sequence ID" value="MRY95541.1"/>
    <property type="molecule type" value="Genomic_DNA"/>
</dbReference>